<evidence type="ECO:0000313" key="18">
    <source>
        <dbReference type="EMBL" id="KAJ3171337.1"/>
    </source>
</evidence>
<evidence type="ECO:0000256" key="4">
    <source>
        <dbReference type="ARBA" id="ARBA00013219"/>
    </source>
</evidence>
<keyword evidence="19" id="KW-1185">Reference proteome</keyword>
<evidence type="ECO:0000256" key="2">
    <source>
        <dbReference type="ARBA" id="ARBA00004173"/>
    </source>
</evidence>
<evidence type="ECO:0000256" key="9">
    <source>
        <dbReference type="ARBA" id="ARBA00022857"/>
    </source>
</evidence>
<dbReference type="GO" id="GO:0005739">
    <property type="term" value="C:mitochondrion"/>
    <property type="evidence" value="ECO:0007669"/>
    <property type="project" value="UniProtKB-SubCell"/>
</dbReference>
<feature type="binding site" evidence="16">
    <location>
        <position position="85"/>
    </location>
    <ligand>
        <name>FAD</name>
        <dbReference type="ChEBI" id="CHEBI:57692"/>
    </ligand>
</feature>
<dbReference type="AlphaFoldDB" id="A0AAD5XJT7"/>
<feature type="binding site" evidence="16">
    <location>
        <position position="415"/>
    </location>
    <ligand>
        <name>FAD</name>
        <dbReference type="ChEBI" id="CHEBI:57692"/>
    </ligand>
</feature>
<name>A0AAD5XJT7_9FUNG</name>
<keyword evidence="10" id="KW-0809">Transit peptide</keyword>
<evidence type="ECO:0000256" key="7">
    <source>
        <dbReference type="ARBA" id="ARBA00022630"/>
    </source>
</evidence>
<dbReference type="GO" id="GO:0016491">
    <property type="term" value="F:oxidoreductase activity"/>
    <property type="evidence" value="ECO:0007669"/>
    <property type="project" value="UniProtKB-KW"/>
</dbReference>
<evidence type="ECO:0000256" key="6">
    <source>
        <dbReference type="ARBA" id="ARBA00022448"/>
    </source>
</evidence>
<feature type="binding site" evidence="17">
    <location>
        <begin position="246"/>
        <end position="247"/>
    </location>
    <ligand>
        <name>NADP(+)</name>
        <dbReference type="ChEBI" id="CHEBI:58349"/>
    </ligand>
</feature>
<dbReference type="EMBL" id="JADGJQ010000087">
    <property type="protein sequence ID" value="KAJ3171337.1"/>
    <property type="molecule type" value="Genomic_DNA"/>
</dbReference>
<feature type="binding site" evidence="17">
    <location>
        <position position="422"/>
    </location>
    <ligand>
        <name>NADP(+)</name>
        <dbReference type="ChEBI" id="CHEBI:58349"/>
    </ligand>
</feature>
<reference evidence="18" key="1">
    <citation type="submission" date="2020-05" db="EMBL/GenBank/DDBJ databases">
        <title>Phylogenomic resolution of chytrid fungi.</title>
        <authorList>
            <person name="Stajich J.E."/>
            <person name="Amses K."/>
            <person name="Simmons R."/>
            <person name="Seto K."/>
            <person name="Myers J."/>
            <person name="Bonds A."/>
            <person name="Quandt C.A."/>
            <person name="Barry K."/>
            <person name="Liu P."/>
            <person name="Grigoriev I."/>
            <person name="Longcore J.E."/>
            <person name="James T.Y."/>
        </authorList>
    </citation>
    <scope>NUCLEOTIDE SEQUENCE</scope>
    <source>
        <strain evidence="18">JEL0379</strain>
    </source>
</reference>
<dbReference type="FunFam" id="3.50.50.60:FF:000036">
    <property type="entry name" value="NADPH:adrenodoxin oxidoreductase, mitochondrial"/>
    <property type="match status" value="1"/>
</dbReference>
<comment type="subcellular location">
    <subcellularLocation>
        <location evidence="2 15">Mitochondrion</location>
    </subcellularLocation>
</comment>
<keyword evidence="13 15" id="KW-0496">Mitochondrion</keyword>
<keyword evidence="12 15" id="KW-0560">Oxidoreductase</keyword>
<keyword evidence="11" id="KW-0249">Electron transport</keyword>
<keyword evidence="8 15" id="KW-0274">FAD</keyword>
<evidence type="ECO:0000256" key="16">
    <source>
        <dbReference type="PIRSR" id="PIRSR000362-1"/>
    </source>
</evidence>
<dbReference type="InterPro" id="IPR055275">
    <property type="entry name" value="Ferredox_Rdtase"/>
</dbReference>
<keyword evidence="7 15" id="KW-0285">Flavoprotein</keyword>
<evidence type="ECO:0000256" key="14">
    <source>
        <dbReference type="ARBA" id="ARBA00048933"/>
    </source>
</evidence>
<protein>
    <recommendedName>
        <fullName evidence="5 15">NADPH:adrenodoxin oxidoreductase, mitochondrial</fullName>
        <ecNumber evidence="4 15">1.18.1.6</ecNumber>
    </recommendedName>
</protein>
<evidence type="ECO:0000313" key="19">
    <source>
        <dbReference type="Proteomes" id="UP001212152"/>
    </source>
</evidence>
<evidence type="ECO:0000256" key="15">
    <source>
        <dbReference type="PIRNR" id="PIRNR000362"/>
    </source>
</evidence>
<comment type="cofactor">
    <cofactor evidence="1 15 16">
        <name>FAD</name>
        <dbReference type="ChEBI" id="CHEBI:57692"/>
    </cofactor>
</comment>
<keyword evidence="9 15" id="KW-0521">NADP</keyword>
<feature type="binding site" evidence="17">
    <location>
        <position position="258"/>
    </location>
    <ligand>
        <name>NADP(+)</name>
        <dbReference type="ChEBI" id="CHEBI:58349"/>
    </ligand>
</feature>
<evidence type="ECO:0000256" key="5">
    <source>
        <dbReference type="ARBA" id="ARBA00016287"/>
    </source>
</evidence>
<proteinExistence type="inferred from homology"/>
<dbReference type="PANTHER" id="PTHR48467">
    <property type="entry name" value="GLUTAMATE SYNTHASE 1 [NADH], CHLOROPLASTIC-LIKE"/>
    <property type="match status" value="1"/>
</dbReference>
<evidence type="ECO:0000256" key="11">
    <source>
        <dbReference type="ARBA" id="ARBA00022982"/>
    </source>
</evidence>
<evidence type="ECO:0000256" key="3">
    <source>
        <dbReference type="ARBA" id="ARBA00008312"/>
    </source>
</evidence>
<dbReference type="Gene3D" id="3.50.50.60">
    <property type="entry name" value="FAD/NAD(P)-binding domain"/>
    <property type="match status" value="1"/>
</dbReference>
<evidence type="ECO:0000256" key="8">
    <source>
        <dbReference type="ARBA" id="ARBA00022827"/>
    </source>
</evidence>
<dbReference type="PIRSF" id="PIRSF000362">
    <property type="entry name" value="FNR"/>
    <property type="match status" value="1"/>
</dbReference>
<dbReference type="PANTHER" id="PTHR48467:SF1">
    <property type="entry name" value="GLUTAMATE SYNTHASE 1 [NADH], CHLOROPLASTIC-LIKE"/>
    <property type="match status" value="1"/>
</dbReference>
<dbReference type="PRINTS" id="PR00419">
    <property type="entry name" value="ADXRDTASE"/>
</dbReference>
<feature type="binding site" evidence="16">
    <location>
        <position position="93"/>
    </location>
    <ligand>
        <name>FAD</name>
        <dbReference type="ChEBI" id="CHEBI:57692"/>
    </ligand>
</feature>
<evidence type="ECO:0000256" key="12">
    <source>
        <dbReference type="ARBA" id="ARBA00023002"/>
    </source>
</evidence>
<evidence type="ECO:0000256" key="13">
    <source>
        <dbReference type="ARBA" id="ARBA00023128"/>
    </source>
</evidence>
<comment type="similarity">
    <text evidence="3 15">Belongs to the ferredoxin--NADP reductase type 1 family.</text>
</comment>
<dbReference type="EC" id="1.18.1.6" evidence="4 15"/>
<feature type="binding site" evidence="16">
    <location>
        <position position="64"/>
    </location>
    <ligand>
        <name>FAD</name>
        <dbReference type="ChEBI" id="CHEBI:57692"/>
    </ligand>
</feature>
<organism evidence="18 19">
    <name type="scientific">Geranomyces variabilis</name>
    <dbReference type="NCBI Taxonomy" id="109894"/>
    <lineage>
        <taxon>Eukaryota</taxon>
        <taxon>Fungi</taxon>
        <taxon>Fungi incertae sedis</taxon>
        <taxon>Chytridiomycota</taxon>
        <taxon>Chytridiomycota incertae sedis</taxon>
        <taxon>Chytridiomycetes</taxon>
        <taxon>Spizellomycetales</taxon>
        <taxon>Powellomycetaceae</taxon>
        <taxon>Geranomyces</taxon>
    </lineage>
</organism>
<comment type="catalytic activity">
    <reaction evidence="14 15">
        <text>2 reduced [adrenodoxin] + NADP(+) + H(+) = 2 oxidized [adrenodoxin] + NADPH</text>
        <dbReference type="Rhea" id="RHEA:42312"/>
        <dbReference type="Rhea" id="RHEA-COMP:9998"/>
        <dbReference type="Rhea" id="RHEA-COMP:9999"/>
        <dbReference type="ChEBI" id="CHEBI:15378"/>
        <dbReference type="ChEBI" id="CHEBI:33737"/>
        <dbReference type="ChEBI" id="CHEBI:33738"/>
        <dbReference type="ChEBI" id="CHEBI:57783"/>
        <dbReference type="ChEBI" id="CHEBI:58349"/>
        <dbReference type="EC" id="1.18.1.6"/>
    </reaction>
</comment>
<feature type="binding site" evidence="16">
    <location>
        <begin position="422"/>
        <end position="424"/>
    </location>
    <ligand>
        <name>FAD</name>
        <dbReference type="ChEBI" id="CHEBI:57692"/>
    </ligand>
</feature>
<dbReference type="Gene3D" id="3.40.50.720">
    <property type="entry name" value="NAD(P)-binding Rossmann-like Domain"/>
    <property type="match status" value="1"/>
</dbReference>
<dbReference type="Proteomes" id="UP001212152">
    <property type="component" value="Unassembled WGS sequence"/>
</dbReference>
<dbReference type="InterPro" id="IPR036188">
    <property type="entry name" value="FAD/NAD-bd_sf"/>
</dbReference>
<sequence length="517" mass="55896">MLTARFCCSLRRRVPLPSSTLVAIRNVPLHATFSASAHCRSLSAHPPPASVEPLTIGIIGSGPAGFYTAQHLLKNLSHAKIDMYESLPIPYGLARFGVSPDHPEVKNVIHKFASIAEDSRFRFVGNVTVGRDVPFSKLASCYDAVVLSYGAAEDRKLGLPNEESTKNVFAARAFVGWYNGIPEYAGLEPDLTSSDTAVIAGQGNVALDVARTLLTPPDVLAKTDITEHALEALRKSKIRHVHLLGRRGPLQIAFTAKELREMIALPDTKLDVDINVVKEQVSADAEALATDRQRRRLMELLVQGATKKFDSPTARTWSLKFMRSPAGLVQSQNGSLAAVQLEKNRLEGSLQNPKAVGTGEVEELPAGLLIRSIGYKSVRLFDEVPFDPKRSLIPNVKGRVVDGDAPVPGLYVSGWLKRGPSGVIAATMYCAIETATAIVEGLQAGHFATRVASRGPGGFDALEPLLKAKGVDPVSFSDWKHIDRVETELGAKRGKPREKLVDVKAMMDVVAAGRANR</sequence>
<keyword evidence="6" id="KW-0813">Transport</keyword>
<evidence type="ECO:0000256" key="17">
    <source>
        <dbReference type="PIRSR" id="PIRSR000362-2"/>
    </source>
</evidence>
<feature type="binding site" evidence="17">
    <location>
        <begin position="202"/>
        <end position="205"/>
    </location>
    <ligand>
        <name>NADP(+)</name>
        <dbReference type="ChEBI" id="CHEBI:58349"/>
    </ligand>
</feature>
<feature type="binding site" evidence="16">
    <location>
        <position position="129"/>
    </location>
    <ligand>
        <name>FAD</name>
        <dbReference type="ChEBI" id="CHEBI:57692"/>
    </ligand>
</feature>
<accession>A0AAD5XJT7</accession>
<evidence type="ECO:0000256" key="10">
    <source>
        <dbReference type="ARBA" id="ARBA00022946"/>
    </source>
</evidence>
<dbReference type="SUPFAM" id="SSF51971">
    <property type="entry name" value="Nucleotide-binding domain"/>
    <property type="match status" value="2"/>
</dbReference>
<evidence type="ECO:0000256" key="1">
    <source>
        <dbReference type="ARBA" id="ARBA00001974"/>
    </source>
</evidence>
<dbReference type="InterPro" id="IPR021163">
    <property type="entry name" value="Ferredox_Rdtase_adrenod"/>
</dbReference>
<comment type="caution">
    <text evidence="18">The sequence shown here is derived from an EMBL/GenBank/DDBJ whole genome shotgun (WGS) entry which is preliminary data.</text>
</comment>
<gene>
    <name evidence="18" type="ORF">HDU87_008363</name>
</gene>